<dbReference type="InterPro" id="IPR052893">
    <property type="entry name" value="TCS_response_regulator"/>
</dbReference>
<reference evidence="3 4" key="1">
    <citation type="submission" date="2018-07" db="EMBL/GenBank/DDBJ databases">
        <title>Dyadobacter roseus sp. nov., isolated from rose rhizosphere soil.</title>
        <authorList>
            <person name="Chen L."/>
        </authorList>
    </citation>
    <scope>NUCLEOTIDE SEQUENCE [LARGE SCALE GENOMIC DNA]</scope>
    <source>
        <strain evidence="3 4">RS19</strain>
    </source>
</reference>
<dbReference type="InterPro" id="IPR011006">
    <property type="entry name" value="CheY-like_superfamily"/>
</dbReference>
<evidence type="ECO:0000313" key="3">
    <source>
        <dbReference type="EMBL" id="REA63806.1"/>
    </source>
</evidence>
<dbReference type="SUPFAM" id="SSF52172">
    <property type="entry name" value="CheY-like"/>
    <property type="match status" value="1"/>
</dbReference>
<dbReference type="SMART" id="SM00448">
    <property type="entry name" value="REC"/>
    <property type="match status" value="1"/>
</dbReference>
<evidence type="ECO:0000313" key="4">
    <source>
        <dbReference type="Proteomes" id="UP000256373"/>
    </source>
</evidence>
<keyword evidence="1" id="KW-0597">Phosphoprotein</keyword>
<keyword evidence="4" id="KW-1185">Reference proteome</keyword>
<protein>
    <submittedName>
        <fullName evidence="3">Response regulator</fullName>
    </submittedName>
</protein>
<dbReference type="Gene3D" id="3.40.50.2300">
    <property type="match status" value="1"/>
</dbReference>
<evidence type="ECO:0000259" key="2">
    <source>
        <dbReference type="PROSITE" id="PS50110"/>
    </source>
</evidence>
<dbReference type="Proteomes" id="UP000256373">
    <property type="component" value="Unassembled WGS sequence"/>
</dbReference>
<gene>
    <name evidence="3" type="ORF">DSL64_05115</name>
</gene>
<feature type="modified residue" description="4-aspartylphosphate" evidence="1">
    <location>
        <position position="75"/>
    </location>
</feature>
<dbReference type="PANTHER" id="PTHR44520:SF2">
    <property type="entry name" value="RESPONSE REGULATOR RCP1"/>
    <property type="match status" value="1"/>
</dbReference>
<feature type="domain" description="Response regulatory" evidence="2">
    <location>
        <begin position="22"/>
        <end position="142"/>
    </location>
</feature>
<name>A0A3D8YHE4_9BACT</name>
<evidence type="ECO:0000256" key="1">
    <source>
        <dbReference type="PROSITE-ProRule" id="PRU00169"/>
    </source>
</evidence>
<dbReference type="CDD" id="cd17557">
    <property type="entry name" value="REC_Rcp-like"/>
    <property type="match status" value="1"/>
</dbReference>
<dbReference type="InterPro" id="IPR001789">
    <property type="entry name" value="Sig_transdc_resp-reg_receiver"/>
</dbReference>
<dbReference type="PANTHER" id="PTHR44520">
    <property type="entry name" value="RESPONSE REGULATOR RCP1-RELATED"/>
    <property type="match status" value="1"/>
</dbReference>
<organism evidence="3 4">
    <name type="scientific">Dyadobacter luteus</name>
    <dbReference type="NCBI Taxonomy" id="2259619"/>
    <lineage>
        <taxon>Bacteria</taxon>
        <taxon>Pseudomonadati</taxon>
        <taxon>Bacteroidota</taxon>
        <taxon>Cytophagia</taxon>
        <taxon>Cytophagales</taxon>
        <taxon>Spirosomataceae</taxon>
        <taxon>Dyadobacter</taxon>
    </lineage>
</organism>
<accession>A0A3D8YHE4</accession>
<proteinExistence type="predicted"/>
<dbReference type="PROSITE" id="PS50110">
    <property type="entry name" value="RESPONSE_REGULATORY"/>
    <property type="match status" value="1"/>
</dbReference>
<dbReference type="EMBL" id="QNUL01000002">
    <property type="protein sequence ID" value="REA63806.1"/>
    <property type="molecule type" value="Genomic_DNA"/>
</dbReference>
<dbReference type="AlphaFoldDB" id="A0A3D8YHE4"/>
<dbReference type="Pfam" id="PF00072">
    <property type="entry name" value="Response_reg"/>
    <property type="match status" value="1"/>
</dbReference>
<comment type="caution">
    <text evidence="3">The sequence shown here is derived from an EMBL/GenBank/DDBJ whole genome shotgun (WGS) entry which is preliminary data.</text>
</comment>
<sequence length="158" mass="17797">MTNTYYLCSIHQQNIESFVPNRILVVDDDLDDQLLISDAFTHSGQPCELAFADNGKCALDLMKNSEYKPELIILDLNMPVMNGFDVLKYLRTNGQLARIPVVVFTTSSETASVEKSYDLGANSYVVKPKTFPQLETLVADLFKYWFKTVKLSPPATSF</sequence>
<dbReference type="GO" id="GO:0000160">
    <property type="term" value="P:phosphorelay signal transduction system"/>
    <property type="evidence" value="ECO:0007669"/>
    <property type="project" value="InterPro"/>
</dbReference>